<dbReference type="Proteomes" id="UP000295304">
    <property type="component" value="Unassembled WGS sequence"/>
</dbReference>
<keyword evidence="3" id="KW-1185">Reference proteome</keyword>
<feature type="region of interest" description="Disordered" evidence="1">
    <location>
        <begin position="69"/>
        <end position="99"/>
    </location>
</feature>
<dbReference type="RefSeq" id="WP_132938304.1">
    <property type="nucleotide sequence ID" value="NZ_CP119676.1"/>
</dbReference>
<name>A0A4R3JEN8_9PROT</name>
<dbReference type="AlphaFoldDB" id="A0A4R3JEN8"/>
<gene>
    <name evidence="2" type="ORF">EDD55_102407</name>
</gene>
<evidence type="ECO:0000313" key="2">
    <source>
        <dbReference type="EMBL" id="TCS64362.1"/>
    </source>
</evidence>
<feature type="region of interest" description="Disordered" evidence="1">
    <location>
        <begin position="1"/>
        <end position="21"/>
    </location>
</feature>
<comment type="caution">
    <text evidence="2">The sequence shown here is derived from an EMBL/GenBank/DDBJ whole genome shotgun (WGS) entry which is preliminary data.</text>
</comment>
<proteinExistence type="predicted"/>
<accession>A0A4R3JEN8</accession>
<evidence type="ECO:0000256" key="1">
    <source>
        <dbReference type="SAM" id="MobiDB-lite"/>
    </source>
</evidence>
<protein>
    <submittedName>
        <fullName evidence="2">Uncharacterized protein</fullName>
    </submittedName>
</protein>
<reference evidence="2 3" key="1">
    <citation type="submission" date="2019-03" db="EMBL/GenBank/DDBJ databases">
        <title>Genomic Encyclopedia of Type Strains, Phase IV (KMG-IV): sequencing the most valuable type-strain genomes for metagenomic binning, comparative biology and taxonomic classification.</title>
        <authorList>
            <person name="Goeker M."/>
        </authorList>
    </citation>
    <scope>NUCLEOTIDE SEQUENCE [LARGE SCALE GENOMIC DNA]</scope>
    <source>
        <strain evidence="2 3">DSM 101688</strain>
    </source>
</reference>
<evidence type="ECO:0000313" key="3">
    <source>
        <dbReference type="Proteomes" id="UP000295304"/>
    </source>
</evidence>
<organism evidence="2 3">
    <name type="scientific">Varunaivibrio sulfuroxidans</name>
    <dbReference type="NCBI Taxonomy" id="1773489"/>
    <lineage>
        <taxon>Bacteria</taxon>
        <taxon>Pseudomonadati</taxon>
        <taxon>Pseudomonadota</taxon>
        <taxon>Alphaproteobacteria</taxon>
        <taxon>Rhodospirillales</taxon>
        <taxon>Magnetovibrionaceae</taxon>
        <taxon>Varunaivibrio</taxon>
    </lineage>
</organism>
<dbReference type="EMBL" id="SLZW01000002">
    <property type="protein sequence ID" value="TCS64362.1"/>
    <property type="molecule type" value="Genomic_DNA"/>
</dbReference>
<sequence>MTLPPPKENTKSDNFGWNAGPREITSREINNTLIGHEVARDTYLDGRIRERQLNEQSEHIIRHLERMGIQGRTARGEPPHPCSVSQYPIPGQKEMDGVP</sequence>